<gene>
    <name evidence="1" type="ORF">J2T15_005708</name>
</gene>
<protein>
    <submittedName>
        <fullName evidence="1">Uncharacterized protein</fullName>
    </submittedName>
</protein>
<reference evidence="1 2" key="1">
    <citation type="submission" date="2023-07" db="EMBL/GenBank/DDBJ databases">
        <title>Sorghum-associated microbial communities from plants grown in Nebraska, USA.</title>
        <authorList>
            <person name="Schachtman D."/>
        </authorList>
    </citation>
    <scope>NUCLEOTIDE SEQUENCE [LARGE SCALE GENOMIC DNA]</scope>
    <source>
        <strain evidence="1 2">CC482</strain>
    </source>
</reference>
<dbReference type="EMBL" id="JAUSSU010000017">
    <property type="protein sequence ID" value="MDQ0116232.1"/>
    <property type="molecule type" value="Genomic_DNA"/>
</dbReference>
<dbReference type="Proteomes" id="UP001229346">
    <property type="component" value="Unassembled WGS sequence"/>
</dbReference>
<dbReference type="RefSeq" id="WP_307208280.1">
    <property type="nucleotide sequence ID" value="NZ_JAUSST010000002.1"/>
</dbReference>
<sequence>MSKRYRITREYQQHTDSGQGISLEECRRYFATKPDFTYSPVFIANGETTMTIEGDFFMWSYGEALIPFRYYQGDIYVSGSNDAVIPMMMEVASELTADVEEG</sequence>
<name>A0ABT9UAE5_PAEHA</name>
<keyword evidence="2" id="KW-1185">Reference proteome</keyword>
<evidence type="ECO:0000313" key="1">
    <source>
        <dbReference type="EMBL" id="MDQ0116232.1"/>
    </source>
</evidence>
<comment type="caution">
    <text evidence="1">The sequence shown here is derived from an EMBL/GenBank/DDBJ whole genome shotgun (WGS) entry which is preliminary data.</text>
</comment>
<proteinExistence type="predicted"/>
<accession>A0ABT9UAE5</accession>
<organism evidence="1 2">
    <name type="scientific">Paenibacillus harenae</name>
    <dbReference type="NCBI Taxonomy" id="306543"/>
    <lineage>
        <taxon>Bacteria</taxon>
        <taxon>Bacillati</taxon>
        <taxon>Bacillota</taxon>
        <taxon>Bacilli</taxon>
        <taxon>Bacillales</taxon>
        <taxon>Paenibacillaceae</taxon>
        <taxon>Paenibacillus</taxon>
    </lineage>
</organism>
<evidence type="ECO:0000313" key="2">
    <source>
        <dbReference type="Proteomes" id="UP001229346"/>
    </source>
</evidence>